<keyword evidence="7 11" id="KW-0288">FMN</keyword>
<dbReference type="NCBIfam" id="NF003645">
    <property type="entry name" value="PRK05286.1-2"/>
    <property type="match status" value="1"/>
</dbReference>
<proteinExistence type="inferred from homology"/>
<dbReference type="InterPro" id="IPR005720">
    <property type="entry name" value="Dihydroorotate_DH_cat"/>
</dbReference>
<dbReference type="InterPro" id="IPR001295">
    <property type="entry name" value="Dihydroorotate_DH_CS"/>
</dbReference>
<evidence type="ECO:0000256" key="12">
    <source>
        <dbReference type="SAM" id="Coils"/>
    </source>
</evidence>
<protein>
    <recommendedName>
        <fullName evidence="5 11">Dihydroorotate dehydrogenase (quinone), mitochondrial</fullName>
        <shortName evidence="11">DHOdehase</shortName>
        <ecNumber evidence="4 11">1.3.5.2</ecNumber>
    </recommendedName>
</protein>
<dbReference type="CDD" id="cd04738">
    <property type="entry name" value="DHOD_2_like"/>
    <property type="match status" value="1"/>
</dbReference>
<comment type="catalytic activity">
    <reaction evidence="10 11">
        <text>(S)-dihydroorotate + a quinone = orotate + a quinol</text>
        <dbReference type="Rhea" id="RHEA:30187"/>
        <dbReference type="ChEBI" id="CHEBI:24646"/>
        <dbReference type="ChEBI" id="CHEBI:30839"/>
        <dbReference type="ChEBI" id="CHEBI:30864"/>
        <dbReference type="ChEBI" id="CHEBI:132124"/>
        <dbReference type="EC" id="1.3.5.2"/>
    </reaction>
</comment>
<evidence type="ECO:0000313" key="16">
    <source>
        <dbReference type="Proteomes" id="UP000076761"/>
    </source>
</evidence>
<dbReference type="OrthoDB" id="14784at2759"/>
<feature type="region of interest" description="Disordered" evidence="13">
    <location>
        <begin position="332"/>
        <end position="352"/>
    </location>
</feature>
<dbReference type="InterPro" id="IPR013785">
    <property type="entry name" value="Aldolase_TIM"/>
</dbReference>
<evidence type="ECO:0000256" key="4">
    <source>
        <dbReference type="ARBA" id="ARBA00012791"/>
    </source>
</evidence>
<evidence type="ECO:0000256" key="5">
    <source>
        <dbReference type="ARBA" id="ARBA00017599"/>
    </source>
</evidence>
<keyword evidence="8 11" id="KW-0560">Oxidoreductase</keyword>
<comment type="subcellular location">
    <subcellularLocation>
        <location evidence="1">Membrane</location>
    </subcellularLocation>
    <subcellularLocation>
        <location evidence="11">Mitochondrion inner membrane</location>
        <topology evidence="11">Single-pass membrane protein</topology>
    </subcellularLocation>
</comment>
<keyword evidence="6 11" id="KW-0285">Flavoprotein</keyword>
<evidence type="ECO:0000256" key="11">
    <source>
        <dbReference type="RuleBase" id="RU361255"/>
    </source>
</evidence>
<dbReference type="NCBIfam" id="TIGR01036">
    <property type="entry name" value="pyrD_sub2"/>
    <property type="match status" value="1"/>
</dbReference>
<dbReference type="PANTHER" id="PTHR48109:SF4">
    <property type="entry name" value="DIHYDROOROTATE DEHYDROGENASE (QUINONE), MITOCHONDRIAL"/>
    <property type="match status" value="1"/>
</dbReference>
<dbReference type="Gene3D" id="3.20.20.70">
    <property type="entry name" value="Aldolase class I"/>
    <property type="match status" value="1"/>
</dbReference>
<feature type="coiled-coil region" evidence="12">
    <location>
        <begin position="434"/>
        <end position="482"/>
    </location>
</feature>
<evidence type="ECO:0000259" key="14">
    <source>
        <dbReference type="Pfam" id="PF01180"/>
    </source>
</evidence>
<dbReference type="InterPro" id="IPR050074">
    <property type="entry name" value="DHO_dehydrogenase"/>
</dbReference>
<evidence type="ECO:0000313" key="15">
    <source>
        <dbReference type="EMBL" id="KZT21147.1"/>
    </source>
</evidence>
<dbReference type="SUPFAM" id="SSF51395">
    <property type="entry name" value="FMN-linked oxidoreductases"/>
    <property type="match status" value="1"/>
</dbReference>
<dbReference type="InParanoid" id="A0A165PK08"/>
<evidence type="ECO:0000256" key="8">
    <source>
        <dbReference type="ARBA" id="ARBA00023002"/>
    </source>
</evidence>
<evidence type="ECO:0000256" key="1">
    <source>
        <dbReference type="ARBA" id="ARBA00004370"/>
    </source>
</evidence>
<dbReference type="STRING" id="1314782.A0A165PK08"/>
<dbReference type="GO" id="GO:0006207">
    <property type="term" value="P:'de novo' pyrimidine nucleobase biosynthetic process"/>
    <property type="evidence" value="ECO:0007669"/>
    <property type="project" value="InterPro"/>
</dbReference>
<keyword evidence="9" id="KW-0472">Membrane</keyword>
<dbReference type="UniPathway" id="UPA00070">
    <property type="reaction ID" value="UER00946"/>
</dbReference>
<dbReference type="PROSITE" id="PS00912">
    <property type="entry name" value="DHODEHASE_2"/>
    <property type="match status" value="1"/>
</dbReference>
<evidence type="ECO:0000256" key="13">
    <source>
        <dbReference type="SAM" id="MobiDB-lite"/>
    </source>
</evidence>
<keyword evidence="11" id="KW-0496">Mitochondrion</keyword>
<dbReference type="PANTHER" id="PTHR48109">
    <property type="entry name" value="DIHYDROOROTATE DEHYDROGENASE (QUINONE), MITOCHONDRIAL-RELATED"/>
    <property type="match status" value="1"/>
</dbReference>
<gene>
    <name evidence="15" type="ORF">NEOLEDRAFT_1099590</name>
</gene>
<accession>A0A165PK08</accession>
<dbReference type="FunCoup" id="A0A165PK08">
    <property type="interactions" value="412"/>
</dbReference>
<evidence type="ECO:0000256" key="2">
    <source>
        <dbReference type="ARBA" id="ARBA00005161"/>
    </source>
</evidence>
<dbReference type="NCBIfam" id="NF003652">
    <property type="entry name" value="PRK05286.2-5"/>
    <property type="match status" value="1"/>
</dbReference>
<dbReference type="EC" id="1.3.5.2" evidence="4 11"/>
<comment type="similarity">
    <text evidence="3 11">Belongs to the dihydroorotate dehydrogenase family. Type 2 subfamily.</text>
</comment>
<dbReference type="Pfam" id="PF01180">
    <property type="entry name" value="DHO_dh"/>
    <property type="match status" value="1"/>
</dbReference>
<evidence type="ECO:0000256" key="7">
    <source>
        <dbReference type="ARBA" id="ARBA00022643"/>
    </source>
</evidence>
<dbReference type="GO" id="GO:0005743">
    <property type="term" value="C:mitochondrial inner membrane"/>
    <property type="evidence" value="ECO:0007669"/>
    <property type="project" value="UniProtKB-SubCell"/>
</dbReference>
<sequence>MTAPSLRPLTLARLKSTRIPLNSRAPARGIQTSTPQLQSSTLRTGLYATLLAVSTGLFAVYYFDSRSAVHRYVLTPLLRYTVDAETSHKIAVQVLRSGLGPKDVVQDDPRLKAELWGLELSNPIGLAAGFDKDGDAIDGLFDLGFSWVEVGSVTPKPQPGNPRPRVFHLPTDSAMINRYGFPSKGHEYVLARLRARLPGIFGSETNARASSRPESLLAVNLGKNKESEPASVDDFARGVRVFSPYADVLVVNVSSPNTPGLRGLQGREHLSNLLKTISEARDAPVSASSSPHKPKLVLKIAPDLSENEVIDIAQVVKDAGIDGVIVSNTTVQRPSSLADPNRSETGGLSGPPLKPLTLRCLRTLRSHLPASIPIIGCGGVSSGADALEYARAGAAYVQMYTHFGYDGVGAARRVKDELTGLLEKEGVTWGEVVRKETESLRRREEKTVERLIKEGEELKGLLDRLGERMKRETEVVEEIESAIGPLPPTMM</sequence>
<keyword evidence="16" id="KW-1185">Reference proteome</keyword>
<keyword evidence="12" id="KW-0175">Coiled coil</keyword>
<dbReference type="AlphaFoldDB" id="A0A165PK08"/>
<feature type="domain" description="Dihydroorotate dehydrogenase catalytic" evidence="14">
    <location>
        <begin position="111"/>
        <end position="421"/>
    </location>
</feature>
<dbReference type="PROSITE" id="PS00911">
    <property type="entry name" value="DHODEHASE_1"/>
    <property type="match status" value="1"/>
</dbReference>
<evidence type="ECO:0000256" key="9">
    <source>
        <dbReference type="ARBA" id="ARBA00023136"/>
    </source>
</evidence>
<comment type="pathway">
    <text evidence="2 11">Pyrimidine metabolism; UMP biosynthesis via de novo pathway; orotate from (S)-dihydroorotate (quinone route): step 1/1.</text>
</comment>
<dbReference type="GO" id="GO:0044205">
    <property type="term" value="P:'de novo' UMP biosynthetic process"/>
    <property type="evidence" value="ECO:0007669"/>
    <property type="project" value="UniProtKB-UniPathway"/>
</dbReference>
<reference evidence="15 16" key="1">
    <citation type="journal article" date="2016" name="Mol. Biol. Evol.">
        <title>Comparative Genomics of Early-Diverging Mushroom-Forming Fungi Provides Insights into the Origins of Lignocellulose Decay Capabilities.</title>
        <authorList>
            <person name="Nagy L.G."/>
            <person name="Riley R."/>
            <person name="Tritt A."/>
            <person name="Adam C."/>
            <person name="Daum C."/>
            <person name="Floudas D."/>
            <person name="Sun H."/>
            <person name="Yadav J.S."/>
            <person name="Pangilinan J."/>
            <person name="Larsson K.H."/>
            <person name="Matsuura K."/>
            <person name="Barry K."/>
            <person name="Labutti K."/>
            <person name="Kuo R."/>
            <person name="Ohm R.A."/>
            <person name="Bhattacharya S.S."/>
            <person name="Shirouzu T."/>
            <person name="Yoshinaga Y."/>
            <person name="Martin F.M."/>
            <person name="Grigoriev I.V."/>
            <person name="Hibbett D.S."/>
        </authorList>
    </citation>
    <scope>NUCLEOTIDE SEQUENCE [LARGE SCALE GENOMIC DNA]</scope>
    <source>
        <strain evidence="15 16">HHB14362 ss-1</strain>
    </source>
</reference>
<evidence type="ECO:0000256" key="6">
    <source>
        <dbReference type="ARBA" id="ARBA00022630"/>
    </source>
</evidence>
<dbReference type="Proteomes" id="UP000076761">
    <property type="component" value="Unassembled WGS sequence"/>
</dbReference>
<name>A0A165PK08_9AGAM</name>
<dbReference type="InterPro" id="IPR005719">
    <property type="entry name" value="Dihydroorotate_DH_2"/>
</dbReference>
<dbReference type="EMBL" id="KV425610">
    <property type="protein sequence ID" value="KZT21147.1"/>
    <property type="molecule type" value="Genomic_DNA"/>
</dbReference>
<keyword evidence="11" id="KW-0999">Mitochondrion inner membrane</keyword>
<evidence type="ECO:0000256" key="10">
    <source>
        <dbReference type="ARBA" id="ARBA00048639"/>
    </source>
</evidence>
<evidence type="ECO:0000256" key="3">
    <source>
        <dbReference type="ARBA" id="ARBA00005359"/>
    </source>
</evidence>
<organism evidence="15 16">
    <name type="scientific">Neolentinus lepideus HHB14362 ss-1</name>
    <dbReference type="NCBI Taxonomy" id="1314782"/>
    <lineage>
        <taxon>Eukaryota</taxon>
        <taxon>Fungi</taxon>
        <taxon>Dikarya</taxon>
        <taxon>Basidiomycota</taxon>
        <taxon>Agaricomycotina</taxon>
        <taxon>Agaricomycetes</taxon>
        <taxon>Gloeophyllales</taxon>
        <taxon>Gloeophyllaceae</taxon>
        <taxon>Neolentinus</taxon>
    </lineage>
</organism>
<dbReference type="GO" id="GO:0106430">
    <property type="term" value="F:dihydroorotate dehydrogenase (quinone) activity"/>
    <property type="evidence" value="ECO:0007669"/>
    <property type="project" value="UniProtKB-EC"/>
</dbReference>
<comment type="cofactor">
    <cofactor evidence="11">
        <name>FMN</name>
        <dbReference type="ChEBI" id="CHEBI:58210"/>
    </cofactor>
    <text evidence="11">Binds 1 FMN per subunit.</text>
</comment>